<reference evidence="4" key="2">
    <citation type="journal article" date="2021" name="PeerJ">
        <title>Extensive microbial diversity within the chicken gut microbiome revealed by metagenomics and culture.</title>
        <authorList>
            <person name="Gilroy R."/>
            <person name="Ravi A."/>
            <person name="Getino M."/>
            <person name="Pursley I."/>
            <person name="Horton D.L."/>
            <person name="Alikhan N.F."/>
            <person name="Baker D."/>
            <person name="Gharbi K."/>
            <person name="Hall N."/>
            <person name="Watson M."/>
            <person name="Adriaenssens E.M."/>
            <person name="Foster-Nyarko E."/>
            <person name="Jarju S."/>
            <person name="Secka A."/>
            <person name="Antonio M."/>
            <person name="Oren A."/>
            <person name="Chaudhuri R.R."/>
            <person name="La Ragione R."/>
            <person name="Hildebrand F."/>
            <person name="Pallen M.J."/>
        </authorList>
    </citation>
    <scope>NUCLEOTIDE SEQUENCE</scope>
    <source>
        <strain evidence="4">CHK176-6737</strain>
    </source>
</reference>
<accession>A0A9D1MUY7</accession>
<keyword evidence="3" id="KW-0732">Signal</keyword>
<comment type="caution">
    <text evidence="4">The sequence shown here is derived from an EMBL/GenBank/DDBJ whole genome shotgun (WGS) entry which is preliminary data.</text>
</comment>
<keyword evidence="2" id="KW-0472">Membrane</keyword>
<evidence type="ECO:0000256" key="2">
    <source>
        <dbReference type="SAM" id="Phobius"/>
    </source>
</evidence>
<evidence type="ECO:0000256" key="3">
    <source>
        <dbReference type="SAM" id="SignalP"/>
    </source>
</evidence>
<feature type="region of interest" description="Disordered" evidence="1">
    <location>
        <begin position="124"/>
        <end position="169"/>
    </location>
</feature>
<feature type="chain" id="PRO_5039401704" evidence="3">
    <location>
        <begin position="27"/>
        <end position="204"/>
    </location>
</feature>
<gene>
    <name evidence="4" type="ORF">IAD23_05310</name>
</gene>
<evidence type="ECO:0000256" key="1">
    <source>
        <dbReference type="SAM" id="MobiDB-lite"/>
    </source>
</evidence>
<dbReference type="EMBL" id="DVNM01000028">
    <property type="protein sequence ID" value="HIU69360.1"/>
    <property type="molecule type" value="Genomic_DNA"/>
</dbReference>
<proteinExistence type="predicted"/>
<organism evidence="4 5">
    <name type="scientific">Candidatus Scybalenecus merdavium</name>
    <dbReference type="NCBI Taxonomy" id="2840939"/>
    <lineage>
        <taxon>Bacteria</taxon>
        <taxon>Bacillati</taxon>
        <taxon>Bacillota</taxon>
        <taxon>Clostridia</taxon>
        <taxon>Eubacteriales</taxon>
        <taxon>Oscillospiraceae</taxon>
        <taxon>Oscillospiraceae incertae sedis</taxon>
        <taxon>Candidatus Scybalenecus</taxon>
    </lineage>
</organism>
<dbReference type="Proteomes" id="UP000824125">
    <property type="component" value="Unassembled WGS sequence"/>
</dbReference>
<reference evidence="4" key="1">
    <citation type="submission" date="2020-10" db="EMBL/GenBank/DDBJ databases">
        <authorList>
            <person name="Gilroy R."/>
        </authorList>
    </citation>
    <scope>NUCLEOTIDE SEQUENCE</scope>
    <source>
        <strain evidence="4">CHK176-6737</strain>
    </source>
</reference>
<dbReference type="AlphaFoldDB" id="A0A9D1MUY7"/>
<feature type="signal peptide" evidence="3">
    <location>
        <begin position="1"/>
        <end position="26"/>
    </location>
</feature>
<evidence type="ECO:0000313" key="5">
    <source>
        <dbReference type="Proteomes" id="UP000824125"/>
    </source>
</evidence>
<name>A0A9D1MUY7_9FIRM</name>
<sequence>MKKQISTLLASILLVVSLLVAVPAFAADSDFPEPNWGNIQDISVYVNGEYDPNHVETVYDQESDAHTFTYIGSGKLTGWEFPWSVEGTDYELLSESGNSVTLRFINEYHGIPYVNVLVDFGTDSAPSGESGSSSGTADDAQTAAQGDSTASSGESTQNTAETETTSAPETGAASNIVPVAAVTVLCVAVVAVIVVVAVRRKKNG</sequence>
<keyword evidence="2" id="KW-1133">Transmembrane helix</keyword>
<evidence type="ECO:0000313" key="4">
    <source>
        <dbReference type="EMBL" id="HIU69360.1"/>
    </source>
</evidence>
<keyword evidence="2" id="KW-0812">Transmembrane</keyword>
<protein>
    <submittedName>
        <fullName evidence="4">Uncharacterized protein</fullName>
    </submittedName>
</protein>
<feature type="transmembrane region" description="Helical" evidence="2">
    <location>
        <begin position="176"/>
        <end position="198"/>
    </location>
</feature>